<dbReference type="GO" id="GO:0004722">
    <property type="term" value="F:protein serine/threonine phosphatase activity"/>
    <property type="evidence" value="ECO:0007669"/>
    <property type="project" value="InterPro"/>
</dbReference>
<accession>A0A6C0I6Z0</accession>
<name>A0A6C0I6Z0_9ZZZZ</name>
<sequence>MNTTTTATASATATATANNAASNASGGAPETVFQLPEKTSFTLENGIKIKFGKDTDIGGSSINQDACCAFKFKSETLNKSGFAICVADGHGDKGEISSSIGITSLQKLIRDNVDELFTEPIQFLNRAFIHIHDQIKIGLIEQLTKEKFEVEVKIETGEILKRRMPSHAFTSLKSGTTFSVIVLLDNKLYIANVGDSTGILYSEKPVLKPSHLKHELNASVLPNTDSLDEPSTYIELTGDHSPENPQEYIRMRKVKCSEENPLFAELMCVYNEEKPKHMCPHVFDISAEGVPTVRPEDGSFGFHYKTVRKEKATYVTDKYGNDALSVTRALGDYALSYRGVSCEPEIRSVDLETIFSQMNPEEATVAVVLCSDGVWDNWIYDHVGKFMFDKSCLNALATDTERGAERITKSFMLRNQAFAKKNFGWNSDNATGIVMYIEKR</sequence>
<dbReference type="InterPro" id="IPR001932">
    <property type="entry name" value="PPM-type_phosphatase-like_dom"/>
</dbReference>
<dbReference type="PANTHER" id="PTHR13832">
    <property type="entry name" value="PROTEIN PHOSPHATASE 2C"/>
    <property type="match status" value="1"/>
</dbReference>
<dbReference type="PROSITE" id="PS51746">
    <property type="entry name" value="PPM_2"/>
    <property type="match status" value="1"/>
</dbReference>
<dbReference type="AlphaFoldDB" id="A0A6C0I6Z0"/>
<evidence type="ECO:0000313" key="2">
    <source>
        <dbReference type="EMBL" id="QHT88778.1"/>
    </source>
</evidence>
<dbReference type="Gene3D" id="3.60.40.10">
    <property type="entry name" value="PPM-type phosphatase domain"/>
    <property type="match status" value="1"/>
</dbReference>
<dbReference type="PANTHER" id="PTHR13832:SF699">
    <property type="entry name" value="INTEGRIN-LINKED KINASE-ASSOCIATED SERINE_THREONINE PHOSPHATASE 2C"/>
    <property type="match status" value="1"/>
</dbReference>
<reference evidence="2" key="1">
    <citation type="journal article" date="2020" name="Nature">
        <title>Giant virus diversity and host interactions through global metagenomics.</title>
        <authorList>
            <person name="Schulz F."/>
            <person name="Roux S."/>
            <person name="Paez-Espino D."/>
            <person name="Jungbluth S."/>
            <person name="Walsh D.A."/>
            <person name="Denef V.J."/>
            <person name="McMahon K.D."/>
            <person name="Konstantinidis K.T."/>
            <person name="Eloe-Fadrosh E.A."/>
            <person name="Kyrpides N.C."/>
            <person name="Woyke T."/>
        </authorList>
    </citation>
    <scope>NUCLEOTIDE SEQUENCE</scope>
    <source>
        <strain evidence="2">GVMAG-M-3300023184-51</strain>
    </source>
</reference>
<evidence type="ECO:0000259" key="1">
    <source>
        <dbReference type="PROSITE" id="PS51746"/>
    </source>
</evidence>
<dbReference type="EMBL" id="MN740123">
    <property type="protein sequence ID" value="QHT88778.1"/>
    <property type="molecule type" value="Genomic_DNA"/>
</dbReference>
<dbReference type="InterPro" id="IPR015655">
    <property type="entry name" value="PP2C"/>
</dbReference>
<protein>
    <recommendedName>
        <fullName evidence="1">PPM-type phosphatase domain-containing protein</fullName>
    </recommendedName>
</protein>
<dbReference type="InterPro" id="IPR036457">
    <property type="entry name" value="PPM-type-like_dom_sf"/>
</dbReference>
<dbReference type="SMART" id="SM00332">
    <property type="entry name" value="PP2Cc"/>
    <property type="match status" value="1"/>
</dbReference>
<dbReference type="Pfam" id="PF00481">
    <property type="entry name" value="PP2C"/>
    <property type="match status" value="2"/>
</dbReference>
<feature type="domain" description="PPM-type phosphatase" evidence="1">
    <location>
        <begin position="50"/>
        <end position="437"/>
    </location>
</feature>
<dbReference type="CDD" id="cd00143">
    <property type="entry name" value="PP2Cc"/>
    <property type="match status" value="1"/>
</dbReference>
<organism evidence="2">
    <name type="scientific">viral metagenome</name>
    <dbReference type="NCBI Taxonomy" id="1070528"/>
    <lineage>
        <taxon>unclassified sequences</taxon>
        <taxon>metagenomes</taxon>
        <taxon>organismal metagenomes</taxon>
    </lineage>
</organism>
<dbReference type="SUPFAM" id="SSF81606">
    <property type="entry name" value="PP2C-like"/>
    <property type="match status" value="1"/>
</dbReference>
<proteinExistence type="predicted"/>